<name>A0A9X3YJ14_9GAMM</name>
<dbReference type="PROSITE" id="PS51257">
    <property type="entry name" value="PROKAR_LIPOPROTEIN"/>
    <property type="match status" value="1"/>
</dbReference>
<sequence>MTTRRFATLCTIALLGACRSGPPTPADYRALGEIASGDARFEVRDAYVWRQPVGDATTVLLADRTLPELPADDAWAVVDLALLLAWSQTPHAELALDGRGELTRVYSSSGGRGSSNAACDGNPGACDASVLYVGSDAIDASYAFGKEYDATVVAPIHRQSQVQVAMMDRSSDRMPREASVKRVDDHDRMAERYSRVRAALDQNSAMAFLEANGYDKPTREALAAFDGIAGGVQWLKQQCPQATSFEGFGNDGAFGSLLVRSGEREMAVYFMRRGDEWLLHSCGE</sequence>
<protein>
    <recommendedName>
        <fullName evidence="3">Lipoprotein</fullName>
    </recommendedName>
</protein>
<organism evidence="1 2">
    <name type="scientific">Tahibacter soli</name>
    <dbReference type="NCBI Taxonomy" id="2983605"/>
    <lineage>
        <taxon>Bacteria</taxon>
        <taxon>Pseudomonadati</taxon>
        <taxon>Pseudomonadota</taxon>
        <taxon>Gammaproteobacteria</taxon>
        <taxon>Lysobacterales</taxon>
        <taxon>Rhodanobacteraceae</taxon>
        <taxon>Tahibacter</taxon>
    </lineage>
</organism>
<gene>
    <name evidence="1" type="ORF">OD750_012035</name>
</gene>
<dbReference type="AlphaFoldDB" id="A0A9X3YJ14"/>
<dbReference type="RefSeq" id="WP_263545479.1">
    <property type="nucleotide sequence ID" value="NZ_JAOVZO020000017.1"/>
</dbReference>
<evidence type="ECO:0000313" key="2">
    <source>
        <dbReference type="Proteomes" id="UP001139971"/>
    </source>
</evidence>
<dbReference type="EMBL" id="JAOVZO020000017">
    <property type="protein sequence ID" value="MDC8013269.1"/>
    <property type="molecule type" value="Genomic_DNA"/>
</dbReference>
<accession>A0A9X3YJ14</accession>
<keyword evidence="2" id="KW-1185">Reference proteome</keyword>
<reference evidence="1" key="1">
    <citation type="submission" date="2023-02" db="EMBL/GenBank/DDBJ databases">
        <title>Tahibacter soli sp. nov. isolated from soil.</title>
        <authorList>
            <person name="Baek J.H."/>
            <person name="Lee J.K."/>
            <person name="Choi D.G."/>
            <person name="Jeon C.O."/>
        </authorList>
    </citation>
    <scope>NUCLEOTIDE SEQUENCE</scope>
    <source>
        <strain evidence="1">BL</strain>
    </source>
</reference>
<evidence type="ECO:0008006" key="3">
    <source>
        <dbReference type="Google" id="ProtNLM"/>
    </source>
</evidence>
<proteinExistence type="predicted"/>
<comment type="caution">
    <text evidence="1">The sequence shown here is derived from an EMBL/GenBank/DDBJ whole genome shotgun (WGS) entry which is preliminary data.</text>
</comment>
<evidence type="ECO:0000313" key="1">
    <source>
        <dbReference type="EMBL" id="MDC8013269.1"/>
    </source>
</evidence>
<dbReference type="Proteomes" id="UP001139971">
    <property type="component" value="Unassembled WGS sequence"/>
</dbReference>